<dbReference type="Proteomes" id="UP000886520">
    <property type="component" value="Chromosome 11"/>
</dbReference>
<name>A0A9D4UTZ9_ADICA</name>
<dbReference type="AlphaFoldDB" id="A0A9D4UTZ9"/>
<accession>A0A9D4UTZ9</accession>
<evidence type="ECO:0000256" key="1">
    <source>
        <dbReference type="SAM" id="MobiDB-lite"/>
    </source>
</evidence>
<organism evidence="2 3">
    <name type="scientific">Adiantum capillus-veneris</name>
    <name type="common">Maidenhair fern</name>
    <dbReference type="NCBI Taxonomy" id="13818"/>
    <lineage>
        <taxon>Eukaryota</taxon>
        <taxon>Viridiplantae</taxon>
        <taxon>Streptophyta</taxon>
        <taxon>Embryophyta</taxon>
        <taxon>Tracheophyta</taxon>
        <taxon>Polypodiopsida</taxon>
        <taxon>Polypodiidae</taxon>
        <taxon>Polypodiales</taxon>
        <taxon>Pteridineae</taxon>
        <taxon>Pteridaceae</taxon>
        <taxon>Vittarioideae</taxon>
        <taxon>Adiantum</taxon>
    </lineage>
</organism>
<proteinExistence type="predicted"/>
<feature type="compositionally biased region" description="Basic and acidic residues" evidence="1">
    <location>
        <begin position="52"/>
        <end position="71"/>
    </location>
</feature>
<comment type="caution">
    <text evidence="2">The sequence shown here is derived from an EMBL/GenBank/DDBJ whole genome shotgun (WGS) entry which is preliminary data.</text>
</comment>
<keyword evidence="3" id="KW-1185">Reference proteome</keyword>
<gene>
    <name evidence="2" type="ORF">GOP47_0011829</name>
</gene>
<dbReference type="EMBL" id="JABFUD020000011">
    <property type="protein sequence ID" value="KAI5073816.1"/>
    <property type="molecule type" value="Genomic_DNA"/>
</dbReference>
<feature type="compositionally biased region" description="Basic residues" evidence="1">
    <location>
        <begin position="72"/>
        <end position="81"/>
    </location>
</feature>
<sequence length="81" mass="9240">MLLLVISMKEETGINKGTRYCLFMSSGERLWRRSPIGSANNSKRLGGVVGNEVKESEQRKMRDKRGDDKIRGRQGKKRRGT</sequence>
<feature type="region of interest" description="Disordered" evidence="1">
    <location>
        <begin position="33"/>
        <end position="81"/>
    </location>
</feature>
<evidence type="ECO:0000313" key="3">
    <source>
        <dbReference type="Proteomes" id="UP000886520"/>
    </source>
</evidence>
<protein>
    <submittedName>
        <fullName evidence="2">Uncharacterized protein</fullName>
    </submittedName>
</protein>
<evidence type="ECO:0000313" key="2">
    <source>
        <dbReference type="EMBL" id="KAI5073816.1"/>
    </source>
</evidence>
<reference evidence="2" key="1">
    <citation type="submission" date="2021-01" db="EMBL/GenBank/DDBJ databases">
        <title>Adiantum capillus-veneris genome.</title>
        <authorList>
            <person name="Fang Y."/>
            <person name="Liao Q."/>
        </authorList>
    </citation>
    <scope>NUCLEOTIDE SEQUENCE</scope>
    <source>
        <strain evidence="2">H3</strain>
        <tissue evidence="2">Leaf</tissue>
    </source>
</reference>